<dbReference type="OrthoDB" id="76388at2759"/>
<accession>A0A0A2L868</accession>
<dbReference type="OMA" id="EVIARWW"/>
<evidence type="ECO:0000313" key="2">
    <source>
        <dbReference type="EMBL" id="KGO75403.1"/>
    </source>
</evidence>
<evidence type="ECO:0000256" key="1">
    <source>
        <dbReference type="SAM" id="MobiDB-lite"/>
    </source>
</evidence>
<feature type="compositionally biased region" description="Basic residues" evidence="1">
    <location>
        <begin position="1"/>
        <end position="13"/>
    </location>
</feature>
<comment type="caution">
    <text evidence="2">The sequence shown here is derived from an EMBL/GenBank/DDBJ whole genome shotgun (WGS) entry which is preliminary data.</text>
</comment>
<feature type="compositionally biased region" description="Polar residues" evidence="1">
    <location>
        <begin position="208"/>
        <end position="222"/>
    </location>
</feature>
<keyword evidence="3" id="KW-1185">Reference proteome</keyword>
<dbReference type="EMBL" id="JQGA01000470">
    <property type="protein sequence ID" value="KGO75403.1"/>
    <property type="molecule type" value="Genomic_DNA"/>
</dbReference>
<dbReference type="HOGENOM" id="CLU_1050117_0_0_1"/>
<name>A0A0A2L868_PENIT</name>
<reference evidence="2 3" key="1">
    <citation type="journal article" date="2015" name="Mol. Plant Microbe Interact.">
        <title>Genome, transcriptome, and functional analyses of Penicillium expansum provide new insights into secondary metabolism and pathogenicity.</title>
        <authorList>
            <person name="Ballester A.R."/>
            <person name="Marcet-Houben M."/>
            <person name="Levin E."/>
            <person name="Sela N."/>
            <person name="Selma-Lazaro C."/>
            <person name="Carmona L."/>
            <person name="Wisniewski M."/>
            <person name="Droby S."/>
            <person name="Gonzalez-Candelas L."/>
            <person name="Gabaldon T."/>
        </authorList>
    </citation>
    <scope>NUCLEOTIDE SEQUENCE [LARGE SCALE GENOMIC DNA]</scope>
    <source>
        <strain evidence="2 3">PHI-1</strain>
    </source>
</reference>
<gene>
    <name evidence="2" type="ORF">PITC_080890</name>
</gene>
<organism evidence="2 3">
    <name type="scientific">Penicillium italicum</name>
    <name type="common">Blue mold</name>
    <dbReference type="NCBI Taxonomy" id="40296"/>
    <lineage>
        <taxon>Eukaryota</taxon>
        <taxon>Fungi</taxon>
        <taxon>Dikarya</taxon>
        <taxon>Ascomycota</taxon>
        <taxon>Pezizomycotina</taxon>
        <taxon>Eurotiomycetes</taxon>
        <taxon>Eurotiomycetidae</taxon>
        <taxon>Eurotiales</taxon>
        <taxon>Aspergillaceae</taxon>
        <taxon>Penicillium</taxon>
    </lineage>
</organism>
<evidence type="ECO:0000313" key="3">
    <source>
        <dbReference type="Proteomes" id="UP000030104"/>
    </source>
</evidence>
<feature type="region of interest" description="Disordered" evidence="1">
    <location>
        <begin position="190"/>
        <end position="228"/>
    </location>
</feature>
<dbReference type="AlphaFoldDB" id="A0A0A2L868"/>
<dbReference type="PhylomeDB" id="A0A0A2L868"/>
<dbReference type="Proteomes" id="UP000030104">
    <property type="component" value="Unassembled WGS sequence"/>
</dbReference>
<sequence>MESFKSHRARRQPQKPSEGSTRKAPLQQSLKVLQAGVTTVDVPGTGGGKENIPPGFSAIANKKIKSGNHPPVSKIACPAVQNASLKTRITTKPEKVRKSPLKRVALSETRENVVRVPKDIGHLPPAENPSASVLKHAYSAIIIQRAWRSFAERRDRHACAIATARTELACEVIARWWRGVKACKLREQTEQVTPMEKTQRAPRRKSAGQRSSVRQNQPNSSRRGIRRL</sequence>
<dbReference type="STRING" id="40296.A0A0A2L868"/>
<proteinExistence type="predicted"/>
<feature type="region of interest" description="Disordered" evidence="1">
    <location>
        <begin position="1"/>
        <end position="27"/>
    </location>
</feature>
<protein>
    <submittedName>
        <fullName evidence="2">Uncharacterized protein</fullName>
    </submittedName>
</protein>